<dbReference type="Proteomes" id="UP000182769">
    <property type="component" value="Unassembled WGS sequence"/>
</dbReference>
<dbReference type="STRING" id="1137284.GCA_001418205_02923"/>
<organism evidence="1 2">
    <name type="scientific">Marinomonas fungiae</name>
    <dbReference type="NCBI Taxonomy" id="1137284"/>
    <lineage>
        <taxon>Bacteria</taxon>
        <taxon>Pseudomonadati</taxon>
        <taxon>Pseudomonadota</taxon>
        <taxon>Gammaproteobacteria</taxon>
        <taxon>Oceanospirillales</taxon>
        <taxon>Oceanospirillaceae</taxon>
        <taxon>Marinomonas</taxon>
    </lineage>
</organism>
<dbReference type="AlphaFoldDB" id="A0A0K6IPX7"/>
<evidence type="ECO:0000313" key="1">
    <source>
        <dbReference type="EMBL" id="CUB05377.1"/>
    </source>
</evidence>
<proteinExistence type="predicted"/>
<reference evidence="2" key="1">
    <citation type="submission" date="2015-08" db="EMBL/GenBank/DDBJ databases">
        <authorList>
            <person name="Varghese N."/>
        </authorList>
    </citation>
    <scope>NUCLEOTIDE SEQUENCE [LARGE SCALE GENOMIC DNA]</scope>
    <source>
        <strain evidence="2">JCM 18476</strain>
    </source>
</reference>
<gene>
    <name evidence="1" type="ORF">Ga0061065_11082</name>
</gene>
<name>A0A0K6IPX7_9GAMM</name>
<sequence length="279" mass="32101">MAKTKIIGKKHSKRAITNYEAHEIKDWVKTHNENFSTFDQKLERTKSLCLARLNAFLSSTPLSTHIKQQPKTQKMLSDAFIIEGMSICYFDLDTTMPLDDQKKLLEEHPQWITTAMAFHLSGKKPLDGVVLLKNQINRHTLSSLFKLQHDSLEAIAGQILWTLDGMYHKNLTPEERLQQAVEFGQLTKLYDVYLYDSPKQKERASKPRNQTATNVIAELVRLHPDDSSTDLWDKFIGELEATEEPNAKGNLSCRYYDDNGIEKHMSFGRFKNKVTDAKN</sequence>
<keyword evidence="2" id="KW-1185">Reference proteome</keyword>
<dbReference type="RefSeq" id="WP_055463963.1">
    <property type="nucleotide sequence ID" value="NZ_CYHG01000010.1"/>
</dbReference>
<protein>
    <submittedName>
        <fullName evidence="1">Uncharacterized protein</fullName>
    </submittedName>
</protein>
<accession>A0A0K6IPX7</accession>
<dbReference type="EMBL" id="CYHG01000010">
    <property type="protein sequence ID" value="CUB05377.1"/>
    <property type="molecule type" value="Genomic_DNA"/>
</dbReference>
<evidence type="ECO:0000313" key="2">
    <source>
        <dbReference type="Proteomes" id="UP000182769"/>
    </source>
</evidence>